<feature type="domain" description="BsuBI/PstI restriction endonuclease HTH" evidence="2">
    <location>
        <begin position="4"/>
        <end position="141"/>
    </location>
</feature>
<dbReference type="EMBL" id="AVPT01000002">
    <property type="protein sequence ID" value="KGM57477.1"/>
    <property type="molecule type" value="Genomic_DNA"/>
</dbReference>
<dbReference type="Proteomes" id="UP000029989">
    <property type="component" value="Unassembled WGS sequence"/>
</dbReference>
<dbReference type="InterPro" id="IPR041962">
    <property type="entry name" value="BsuBI/PstI_N_sf"/>
</dbReference>
<dbReference type="Pfam" id="PF06616">
    <property type="entry name" value="BsuBI_PstI_RE"/>
    <property type="match status" value="1"/>
</dbReference>
<dbReference type="InterPro" id="IPR041454">
    <property type="entry name" value="BsuBI/PstI_N"/>
</dbReference>
<dbReference type="RefSeq" id="WP_036206890.1">
    <property type="nucleotide sequence ID" value="NZ_AVPT01000002.1"/>
</dbReference>
<dbReference type="STRING" id="913325.N799_05255"/>
<dbReference type="Gene3D" id="3.40.1350.80">
    <property type="match status" value="1"/>
</dbReference>
<evidence type="ECO:0000259" key="2">
    <source>
        <dbReference type="Pfam" id="PF17728"/>
    </source>
</evidence>
<keyword evidence="3" id="KW-0255">Endonuclease</keyword>
<dbReference type="REBASE" id="132354">
    <property type="entry name" value="LarZS79ORF5260P"/>
</dbReference>
<dbReference type="GO" id="GO:0003677">
    <property type="term" value="F:DNA binding"/>
    <property type="evidence" value="ECO:0007669"/>
    <property type="project" value="InterPro"/>
</dbReference>
<evidence type="ECO:0000313" key="3">
    <source>
        <dbReference type="EMBL" id="KGM57477.1"/>
    </source>
</evidence>
<evidence type="ECO:0000313" key="4">
    <source>
        <dbReference type="Proteomes" id="UP000029989"/>
    </source>
</evidence>
<dbReference type="InterPro" id="IPR009528">
    <property type="entry name" value="Restrct_endonuc_II_BsuBI_C"/>
</dbReference>
<dbReference type="OrthoDB" id="9798907at2"/>
<reference evidence="3 4" key="1">
    <citation type="journal article" date="2015" name="Stand. Genomic Sci.">
        <title>Genomic information of the arsenic-resistant bacterium Lysobacter arseniciresistens type strain ZS79(T) and comparison of Lysobacter draft genomes.</title>
        <authorList>
            <person name="Liu L."/>
            <person name="Zhang S."/>
            <person name="Luo M."/>
            <person name="Wang G."/>
        </authorList>
    </citation>
    <scope>NUCLEOTIDE SEQUENCE [LARGE SCALE GENOMIC DNA]</scope>
    <source>
        <strain evidence="3 4">ZS79</strain>
    </source>
</reference>
<keyword evidence="3" id="KW-0378">Hydrolase</keyword>
<accession>A0A0A0F7Y7</accession>
<evidence type="ECO:0000259" key="1">
    <source>
        <dbReference type="Pfam" id="PF06616"/>
    </source>
</evidence>
<dbReference type="InterPro" id="IPR041963">
    <property type="entry name" value="BsuBI/PstI_C_sf"/>
</dbReference>
<dbReference type="Pfam" id="PF17728">
    <property type="entry name" value="BsuBI_PstI_RE_N"/>
    <property type="match status" value="1"/>
</dbReference>
<dbReference type="GO" id="GO:0009036">
    <property type="term" value="F:type II site-specific deoxyribonuclease activity"/>
    <property type="evidence" value="ECO:0007669"/>
    <property type="project" value="InterPro"/>
</dbReference>
<dbReference type="AlphaFoldDB" id="A0A0A0F7Y7"/>
<name>A0A0A0F7Y7_9GAMM</name>
<comment type="caution">
    <text evidence="3">The sequence shown here is derived from an EMBL/GenBank/DDBJ whole genome shotgun (WGS) entry which is preliminary data.</text>
</comment>
<sequence length="313" mass="34781">MSQQRIDEATEILRALDFPRAQLNDRSALCLLALLDLPPQAPWRDAAAPLIGITPIMEFARTHYDRAYAPNSRETFRRFSMHQFVDGGLALYNPDKPDRPVNSPKAVYQIVPEALDLIRSYGTPRWAEALADYMGQRQSLAAKYAMARELEQVPVVIPGGGELLLSPGEHSELIKQIIEVFGGHFAPGSELIYAGDTGAKNGHFDVEGLKALGVEVDKHGKLPDVVLYDRGRDWLILAEAASSHGPVDGKRHAELAHLFRDATPGLVYVSAFPDRATMRKYLADIAWETEVWVADAPTHMMHFNGVRFLGPYQ</sequence>
<protein>
    <submittedName>
        <fullName evidence="3">Restriction endonuclease BsuBI</fullName>
    </submittedName>
</protein>
<dbReference type="GO" id="GO:0000287">
    <property type="term" value="F:magnesium ion binding"/>
    <property type="evidence" value="ECO:0007669"/>
    <property type="project" value="InterPro"/>
</dbReference>
<dbReference type="Gene3D" id="1.10.10.1820">
    <property type="entry name" value="BsuBI/PstI restriction endonuclease-like"/>
    <property type="match status" value="1"/>
</dbReference>
<feature type="domain" description="BsuBI/PstI restriction endonuclease" evidence="1">
    <location>
        <begin position="153"/>
        <end position="305"/>
    </location>
</feature>
<keyword evidence="4" id="KW-1185">Reference proteome</keyword>
<proteinExistence type="predicted"/>
<keyword evidence="3" id="KW-0540">Nuclease</keyword>
<dbReference type="GO" id="GO:0009307">
    <property type="term" value="P:DNA restriction-modification system"/>
    <property type="evidence" value="ECO:0007669"/>
    <property type="project" value="InterPro"/>
</dbReference>
<organism evidence="3 4">
    <name type="scientific">Lysobacter arseniciresistens ZS79</name>
    <dbReference type="NCBI Taxonomy" id="913325"/>
    <lineage>
        <taxon>Bacteria</taxon>
        <taxon>Pseudomonadati</taxon>
        <taxon>Pseudomonadota</taxon>
        <taxon>Gammaproteobacteria</taxon>
        <taxon>Lysobacterales</taxon>
        <taxon>Lysobacteraceae</taxon>
        <taxon>Novilysobacter</taxon>
    </lineage>
</organism>
<dbReference type="eggNOG" id="COG0827">
    <property type="taxonomic scope" value="Bacteria"/>
</dbReference>
<gene>
    <name evidence="3" type="ORF">N799_05255</name>
</gene>